<dbReference type="InterPro" id="IPR050206">
    <property type="entry name" value="FtsK/SpoIIIE/SftA"/>
</dbReference>
<evidence type="ECO:0000313" key="8">
    <source>
        <dbReference type="Proteomes" id="UP000305768"/>
    </source>
</evidence>
<keyword evidence="5" id="KW-0472">Membrane</keyword>
<keyword evidence="5" id="KW-1133">Transmembrane helix</keyword>
<dbReference type="AlphaFoldDB" id="A0A4T2H730"/>
<comment type="caution">
    <text evidence="7">The sequence shown here is derived from an EMBL/GenBank/DDBJ whole genome shotgun (WGS) entry which is preliminary data.</text>
</comment>
<keyword evidence="7" id="KW-0132">Cell division</keyword>
<evidence type="ECO:0000259" key="6">
    <source>
        <dbReference type="PROSITE" id="PS50901"/>
    </source>
</evidence>
<feature type="transmembrane region" description="Helical" evidence="5">
    <location>
        <begin position="6"/>
        <end position="27"/>
    </location>
</feature>
<gene>
    <name evidence="7" type="ORF">FAJ34_05810</name>
</gene>
<reference evidence="7 8" key="1">
    <citation type="submission" date="2019-04" db="EMBL/GenBank/DDBJ databases">
        <title>Genome analysis of Streptococcus suis strain WUSS425.</title>
        <authorList>
            <person name="Chen H."/>
            <person name="Gao X."/>
            <person name="Wu Z."/>
        </authorList>
    </citation>
    <scope>NUCLEOTIDE SEQUENCE [LARGE SCALE GENOMIC DNA]</scope>
    <source>
        <strain evidence="7 8">WUSS425</strain>
    </source>
</reference>
<feature type="transmembrane region" description="Helical" evidence="5">
    <location>
        <begin position="34"/>
        <end position="56"/>
    </location>
</feature>
<dbReference type="GO" id="GO:0005524">
    <property type="term" value="F:ATP binding"/>
    <property type="evidence" value="ECO:0007669"/>
    <property type="project" value="UniProtKB-UniRule"/>
</dbReference>
<evidence type="ECO:0000256" key="2">
    <source>
        <dbReference type="ARBA" id="ARBA00022840"/>
    </source>
</evidence>
<keyword evidence="2 4" id="KW-0067">ATP-binding</keyword>
<feature type="binding site" evidence="4">
    <location>
        <begin position="197"/>
        <end position="204"/>
    </location>
    <ligand>
        <name>ATP</name>
        <dbReference type="ChEBI" id="CHEBI:30616"/>
    </ligand>
</feature>
<name>A0A4T2H730_STRSU</name>
<dbReference type="Gene3D" id="3.40.50.300">
    <property type="entry name" value="P-loop containing nucleotide triphosphate hydrolases"/>
    <property type="match status" value="1"/>
</dbReference>
<dbReference type="GO" id="GO:0051301">
    <property type="term" value="P:cell division"/>
    <property type="evidence" value="ECO:0007669"/>
    <property type="project" value="UniProtKB-KW"/>
</dbReference>
<dbReference type="PANTHER" id="PTHR22683">
    <property type="entry name" value="SPORULATION PROTEIN RELATED"/>
    <property type="match status" value="1"/>
</dbReference>
<keyword evidence="5" id="KW-0812">Transmembrane</keyword>
<dbReference type="InterPro" id="IPR027417">
    <property type="entry name" value="P-loop_NTPase"/>
</dbReference>
<proteinExistence type="predicted"/>
<dbReference type="InterPro" id="IPR003593">
    <property type="entry name" value="AAA+_ATPase"/>
</dbReference>
<dbReference type="PROSITE" id="PS50901">
    <property type="entry name" value="FTSK"/>
    <property type="match status" value="1"/>
</dbReference>
<dbReference type="EMBL" id="SSXP01000006">
    <property type="protein sequence ID" value="TII07946.1"/>
    <property type="molecule type" value="Genomic_DNA"/>
</dbReference>
<organism evidence="7 8">
    <name type="scientific">Streptococcus suis</name>
    <dbReference type="NCBI Taxonomy" id="1307"/>
    <lineage>
        <taxon>Bacteria</taxon>
        <taxon>Bacillati</taxon>
        <taxon>Bacillota</taxon>
        <taxon>Bacilli</taxon>
        <taxon>Lactobacillales</taxon>
        <taxon>Streptococcaceae</taxon>
        <taxon>Streptococcus</taxon>
    </lineage>
</organism>
<sequence>MRYMKAILVFVIAMLGLIPIALYAYILKDKLMEVDILSISIVSSLVVVWLVISFYLGHILIEQTVFFAKWDRLQRLARFLFENRYYYEKKTKDKVSYRFPRIYIKQNKYDLEISFEMAGSKFQQKFKQIGGDLELTFAMDFMETEDDERFKTYRLAYSALLSRINVDEVTYDSENGVRLMKNFYWDFTSDPHLLVAGGTGGGKTVFLRSLVLCLSKIGIVEICDPKRADFVPLGKTAVLKDRVYIEREAMISAMERAAQRVSDRNDYMNQQMDEMGENDLRKFSEYGLDPYFLVIDEFNAFMSSLDGRQRERAEVALTNISLLGRQSGVYLIPAMQKPTLDDIPSKVRDNLSMRIVVGRLSSTGYDMMFGDVNRTKEFKFMKYIGGMRVYGRGYASIMGEVAREFFSPFLAKGFSFYDAFAQLERREDKIQPTVVKKTSEEVDEQGIPIQPFQKTLTEFAKEIGEDRRKLKRLCDMVHSLKDWDFSIDEKGQIVLAMEDERLLSSLIAEIDATDKTWKEVILAFEMETL</sequence>
<evidence type="ECO:0000256" key="3">
    <source>
        <dbReference type="ARBA" id="ARBA00045564"/>
    </source>
</evidence>
<dbReference type="GO" id="GO:0003677">
    <property type="term" value="F:DNA binding"/>
    <property type="evidence" value="ECO:0007669"/>
    <property type="project" value="InterPro"/>
</dbReference>
<keyword evidence="1 4" id="KW-0547">Nucleotide-binding</keyword>
<evidence type="ECO:0000256" key="4">
    <source>
        <dbReference type="PROSITE-ProRule" id="PRU00289"/>
    </source>
</evidence>
<dbReference type="SUPFAM" id="SSF52540">
    <property type="entry name" value="P-loop containing nucleoside triphosphate hydrolases"/>
    <property type="match status" value="1"/>
</dbReference>
<accession>A0A4T2H730</accession>
<dbReference type="InterPro" id="IPR002543">
    <property type="entry name" value="FtsK_dom"/>
</dbReference>
<evidence type="ECO:0000256" key="1">
    <source>
        <dbReference type="ARBA" id="ARBA00022741"/>
    </source>
</evidence>
<keyword evidence="7" id="KW-0131">Cell cycle</keyword>
<feature type="domain" description="FtsK" evidence="6">
    <location>
        <begin position="180"/>
        <end position="366"/>
    </location>
</feature>
<dbReference type="Pfam" id="PF01580">
    <property type="entry name" value="FtsK_SpoIIIE"/>
    <property type="match status" value="1"/>
</dbReference>
<protein>
    <submittedName>
        <fullName evidence="7">Cell division protein FtsK</fullName>
    </submittedName>
</protein>
<dbReference type="SMART" id="SM00382">
    <property type="entry name" value="AAA"/>
    <property type="match status" value="1"/>
</dbReference>
<evidence type="ECO:0000313" key="7">
    <source>
        <dbReference type="EMBL" id="TII07946.1"/>
    </source>
</evidence>
<dbReference type="PANTHER" id="PTHR22683:SF47">
    <property type="entry name" value="FTSK DOMAIN-CONTAINING PROTEIN YDCQ"/>
    <property type="match status" value="1"/>
</dbReference>
<dbReference type="Proteomes" id="UP000305768">
    <property type="component" value="Unassembled WGS sequence"/>
</dbReference>
<comment type="function">
    <text evidence="3">Essential cell division protein that coordinates cell division and chromosome segregation. The N-terminus is involved in assembly of the cell-division machinery. The C-terminus functions as a DNA motor that moves dsDNA in an ATP-dependent manner towards the difSL recombination site, which is located within the replication terminus region. Required for activation of the XerS recombinase, allowing activation of chromosome unlinking by recombination.</text>
</comment>
<evidence type="ECO:0000256" key="5">
    <source>
        <dbReference type="SAM" id="Phobius"/>
    </source>
</evidence>